<evidence type="ECO:0000313" key="8">
    <source>
        <dbReference type="Proteomes" id="UP000481339"/>
    </source>
</evidence>
<gene>
    <name evidence="7" type="ORF">F8O02_07340</name>
</gene>
<dbReference type="Gene3D" id="3.40.50.720">
    <property type="entry name" value="NAD(P)-binding Rossmann-like Domain"/>
    <property type="match status" value="1"/>
</dbReference>
<reference evidence="7 8" key="1">
    <citation type="submission" date="2019-09" db="EMBL/GenBank/DDBJ databases">
        <title>Phylogeny of genus Pseudoclavibacter and closely related genus.</title>
        <authorList>
            <person name="Li Y."/>
        </authorList>
    </citation>
    <scope>NUCLEOTIDE SEQUENCE [LARGE SCALE GENOMIC DNA]</scope>
    <source>
        <strain evidence="7 8">JCM 16921</strain>
    </source>
</reference>
<name>A0A7C8BMU8_9MICO</name>
<dbReference type="AlphaFoldDB" id="A0A7C8BMU8"/>
<dbReference type="GO" id="GO:0006631">
    <property type="term" value="P:fatty acid metabolic process"/>
    <property type="evidence" value="ECO:0007669"/>
    <property type="project" value="InterPro"/>
</dbReference>
<dbReference type="PANTHER" id="PTHR48075:SF1">
    <property type="entry name" value="LAMBDA-CRYSTALLIN HOMOLOG"/>
    <property type="match status" value="1"/>
</dbReference>
<evidence type="ECO:0000256" key="2">
    <source>
        <dbReference type="ARBA" id="ARBA00009463"/>
    </source>
</evidence>
<keyword evidence="3" id="KW-0560">Oxidoreductase</keyword>
<evidence type="ECO:0000259" key="6">
    <source>
        <dbReference type="Pfam" id="PF02737"/>
    </source>
</evidence>
<dbReference type="PANTHER" id="PTHR48075">
    <property type="entry name" value="3-HYDROXYACYL-COA DEHYDROGENASE FAMILY PROTEIN"/>
    <property type="match status" value="1"/>
</dbReference>
<dbReference type="InterPro" id="IPR006180">
    <property type="entry name" value="3-OHacyl-CoA_DH_CS"/>
</dbReference>
<dbReference type="Pfam" id="PF02737">
    <property type="entry name" value="3HCDH_N"/>
    <property type="match status" value="1"/>
</dbReference>
<comment type="pathway">
    <text evidence="1">Lipid metabolism; butanoate metabolism.</text>
</comment>
<dbReference type="Gene3D" id="1.10.1040.10">
    <property type="entry name" value="N-(1-d-carboxylethyl)-l-norvaline Dehydrogenase, domain 2"/>
    <property type="match status" value="1"/>
</dbReference>
<evidence type="ECO:0000256" key="3">
    <source>
        <dbReference type="ARBA" id="ARBA00023002"/>
    </source>
</evidence>
<dbReference type="GO" id="GO:0070403">
    <property type="term" value="F:NAD+ binding"/>
    <property type="evidence" value="ECO:0007669"/>
    <property type="project" value="InterPro"/>
</dbReference>
<organism evidence="7 8">
    <name type="scientific">Pseudoclavibacter caeni</name>
    <dbReference type="NCBI Taxonomy" id="908846"/>
    <lineage>
        <taxon>Bacteria</taxon>
        <taxon>Bacillati</taxon>
        <taxon>Actinomycetota</taxon>
        <taxon>Actinomycetes</taxon>
        <taxon>Micrococcales</taxon>
        <taxon>Microbacteriaceae</taxon>
        <taxon>Pseudoclavibacter</taxon>
    </lineage>
</organism>
<dbReference type="SUPFAM" id="SSF48179">
    <property type="entry name" value="6-phosphogluconate dehydrogenase C-terminal domain-like"/>
    <property type="match status" value="1"/>
</dbReference>
<dbReference type="PROSITE" id="PS00067">
    <property type="entry name" value="3HCDH"/>
    <property type="match status" value="1"/>
</dbReference>
<dbReference type="InterPro" id="IPR013328">
    <property type="entry name" value="6PGD_dom2"/>
</dbReference>
<dbReference type="SUPFAM" id="SSF51735">
    <property type="entry name" value="NAD(P)-binding Rossmann-fold domains"/>
    <property type="match status" value="1"/>
</dbReference>
<sequence length="333" mass="34893">MSEPTEPAATTGSAGGQAPAASTPTVSRAAVVGAGLIGLSWASLFAAEGLTVKVWDPRPDLAEALAKTVPQAVAGVPGFPDDPDAVAAAVARVIPVTTIADAVADAELVQEAGPERANIKQANWKEVEAHAPADALLLSSSSGIVASVQSELMVNPLRLLIGHPFNPPHVLPLVEVSADEQTDQALIDRALAFYRSIGKHPVQLHKEVPGFVANRIQAAVIVEAIRLVDAGVVNARELDDIVTNSLGIRWASVGPLLAFHLGGGEGGLKYILEHIGKGLAEDIGQGDALTDEVIAHIGADADREYPHRDFPEYIARRDRLQKAVIAERQAEQA</sequence>
<dbReference type="InterPro" id="IPR008927">
    <property type="entry name" value="6-PGluconate_DH-like_C_sf"/>
</dbReference>
<keyword evidence="8" id="KW-1185">Reference proteome</keyword>
<dbReference type="OrthoDB" id="9771883at2"/>
<dbReference type="GO" id="GO:0050104">
    <property type="term" value="F:L-gulonate 3-dehydrogenase activity"/>
    <property type="evidence" value="ECO:0007669"/>
    <property type="project" value="TreeGrafter"/>
</dbReference>
<feature type="domain" description="3-hydroxyacyl-CoA dehydrogenase C-terminal" evidence="5">
    <location>
        <begin position="210"/>
        <end position="276"/>
    </location>
</feature>
<dbReference type="InterPro" id="IPR006176">
    <property type="entry name" value="3-OHacyl-CoA_DH_NAD-bd"/>
</dbReference>
<dbReference type="RefSeq" id="WP_158036598.1">
    <property type="nucleotide sequence ID" value="NZ_BAAAZV010000011.1"/>
</dbReference>
<evidence type="ECO:0000256" key="4">
    <source>
        <dbReference type="SAM" id="MobiDB-lite"/>
    </source>
</evidence>
<dbReference type="Proteomes" id="UP000481339">
    <property type="component" value="Unassembled WGS sequence"/>
</dbReference>
<dbReference type="InterPro" id="IPR006108">
    <property type="entry name" value="3HC_DH_C"/>
</dbReference>
<evidence type="ECO:0000256" key="1">
    <source>
        <dbReference type="ARBA" id="ARBA00005086"/>
    </source>
</evidence>
<feature type="region of interest" description="Disordered" evidence="4">
    <location>
        <begin position="1"/>
        <end position="21"/>
    </location>
</feature>
<evidence type="ECO:0000259" key="5">
    <source>
        <dbReference type="Pfam" id="PF00725"/>
    </source>
</evidence>
<accession>A0A7C8BMU8</accession>
<feature type="domain" description="3-hydroxyacyl-CoA dehydrogenase NAD binding" evidence="6">
    <location>
        <begin position="29"/>
        <end position="207"/>
    </location>
</feature>
<dbReference type="EMBL" id="WBKA01000005">
    <property type="protein sequence ID" value="KAB1631745.1"/>
    <property type="molecule type" value="Genomic_DNA"/>
</dbReference>
<evidence type="ECO:0000313" key="7">
    <source>
        <dbReference type="EMBL" id="KAB1631745.1"/>
    </source>
</evidence>
<protein>
    <submittedName>
        <fullName evidence="7">Hydroxylacyl-CoA dehydrogenase</fullName>
    </submittedName>
</protein>
<proteinExistence type="inferred from homology"/>
<dbReference type="InterPro" id="IPR036291">
    <property type="entry name" value="NAD(P)-bd_dom_sf"/>
</dbReference>
<dbReference type="Pfam" id="PF00725">
    <property type="entry name" value="3HCDH"/>
    <property type="match status" value="1"/>
</dbReference>
<comment type="similarity">
    <text evidence="2">Belongs to the 3-hydroxyacyl-CoA dehydrogenase family.</text>
</comment>
<comment type="caution">
    <text evidence="7">The sequence shown here is derived from an EMBL/GenBank/DDBJ whole genome shotgun (WGS) entry which is preliminary data.</text>
</comment>